<evidence type="ECO:0000313" key="8">
    <source>
        <dbReference type="EMBL" id="GAB0197387.1"/>
    </source>
</evidence>
<keyword evidence="5" id="KW-1133">Transmembrane helix</keyword>
<accession>A0ABC9XJ11</accession>
<dbReference type="Gene3D" id="2.60.40.10">
    <property type="entry name" value="Immunoglobulins"/>
    <property type="match status" value="1"/>
</dbReference>
<evidence type="ECO:0000256" key="1">
    <source>
        <dbReference type="ARBA" id="ARBA00022729"/>
    </source>
</evidence>
<dbReference type="InterPro" id="IPR013783">
    <property type="entry name" value="Ig-like_fold"/>
</dbReference>
<keyword evidence="5" id="KW-0812">Transmembrane</keyword>
<dbReference type="EMBL" id="BAAFJT010000017">
    <property type="protein sequence ID" value="GAB0197387.1"/>
    <property type="molecule type" value="Genomic_DNA"/>
</dbReference>
<dbReference type="InterPro" id="IPR036179">
    <property type="entry name" value="Ig-like_dom_sf"/>
</dbReference>
<feature type="chain" id="PRO_5044885945" evidence="6">
    <location>
        <begin position="29"/>
        <end position="266"/>
    </location>
</feature>
<dbReference type="InterPro" id="IPR007110">
    <property type="entry name" value="Ig-like_dom"/>
</dbReference>
<evidence type="ECO:0000256" key="2">
    <source>
        <dbReference type="ARBA" id="ARBA00023157"/>
    </source>
</evidence>
<keyword evidence="2" id="KW-1015">Disulfide bond</keyword>
<reference evidence="8 9" key="1">
    <citation type="submission" date="2024-06" db="EMBL/GenBank/DDBJ databases">
        <title>The draft genome of Grus japonensis, version 3.</title>
        <authorList>
            <person name="Nabeshima K."/>
            <person name="Suzuki S."/>
            <person name="Onuma M."/>
        </authorList>
    </citation>
    <scope>NUCLEOTIDE SEQUENCE [LARGE SCALE GENOMIC DNA]</scope>
    <source>
        <strain evidence="8 9">451A</strain>
    </source>
</reference>
<organism evidence="8 9">
    <name type="scientific">Grus japonensis</name>
    <name type="common">Japanese crane</name>
    <name type="synonym">Red-crowned crane</name>
    <dbReference type="NCBI Taxonomy" id="30415"/>
    <lineage>
        <taxon>Eukaryota</taxon>
        <taxon>Metazoa</taxon>
        <taxon>Chordata</taxon>
        <taxon>Craniata</taxon>
        <taxon>Vertebrata</taxon>
        <taxon>Euteleostomi</taxon>
        <taxon>Archelosauria</taxon>
        <taxon>Archosauria</taxon>
        <taxon>Dinosauria</taxon>
        <taxon>Saurischia</taxon>
        <taxon>Theropoda</taxon>
        <taxon>Coelurosauria</taxon>
        <taxon>Aves</taxon>
        <taxon>Neognathae</taxon>
        <taxon>Neoaves</taxon>
        <taxon>Gruiformes</taxon>
        <taxon>Gruidae</taxon>
        <taxon>Grus</taxon>
    </lineage>
</organism>
<keyword evidence="4" id="KW-0393">Immunoglobulin domain</keyword>
<feature type="transmembrane region" description="Helical" evidence="5">
    <location>
        <begin position="152"/>
        <end position="173"/>
    </location>
</feature>
<dbReference type="Pfam" id="PF07686">
    <property type="entry name" value="V-set"/>
    <property type="match status" value="1"/>
</dbReference>
<sequence length="266" mass="28394">MPMAWRAAAAAQLLLGQLSLFPLRLSGAGVQTVQDFTLEQPQDKVVVAVGQTLTLTCTTSENSSIPGPVKWLKGWGTGNETIYDQTGFFPRVTRAVNGSNTDFTIRIRDVRPEDAGTYYCVKFRKSLDGDEPYLRGKGTVVSLHGSALVPSIVAAAVVVFLLLLGLFIALCVYRRKRRGKAESQCLAGPAAMGSFSPIPLLCCAGTTSTPSKVLDAETSHLPNQQSSKEDDNIHYADLQPLPAALRHGRSPGAASSEYASVVVAAK</sequence>
<dbReference type="SUPFAM" id="SSF48726">
    <property type="entry name" value="Immunoglobulin"/>
    <property type="match status" value="1"/>
</dbReference>
<dbReference type="PROSITE" id="PS50835">
    <property type="entry name" value="IG_LIKE"/>
    <property type="match status" value="1"/>
</dbReference>
<dbReference type="PANTHER" id="PTHR19971">
    <property type="entry name" value="SIGNAL-REGULATORY PROTEIN BETA"/>
    <property type="match status" value="1"/>
</dbReference>
<feature type="signal peptide" evidence="6">
    <location>
        <begin position="1"/>
        <end position="28"/>
    </location>
</feature>
<comment type="caution">
    <text evidence="8">The sequence shown here is derived from an EMBL/GenBank/DDBJ whole genome shotgun (WGS) entry which is preliminary data.</text>
</comment>
<evidence type="ECO:0000256" key="6">
    <source>
        <dbReference type="SAM" id="SignalP"/>
    </source>
</evidence>
<dbReference type="AlphaFoldDB" id="A0ABC9XJ11"/>
<keyword evidence="1 6" id="KW-0732">Signal</keyword>
<evidence type="ECO:0000256" key="3">
    <source>
        <dbReference type="ARBA" id="ARBA00023180"/>
    </source>
</evidence>
<evidence type="ECO:0000259" key="7">
    <source>
        <dbReference type="PROSITE" id="PS50835"/>
    </source>
</evidence>
<keyword evidence="5" id="KW-0472">Membrane</keyword>
<dbReference type="SMART" id="SM00409">
    <property type="entry name" value="IG"/>
    <property type="match status" value="1"/>
</dbReference>
<gene>
    <name evidence="8" type="ORF">GRJ2_002204000</name>
</gene>
<dbReference type="InterPro" id="IPR013106">
    <property type="entry name" value="Ig_V-set"/>
</dbReference>
<evidence type="ECO:0000313" key="9">
    <source>
        <dbReference type="Proteomes" id="UP001623348"/>
    </source>
</evidence>
<name>A0ABC9XJ11_GRUJA</name>
<dbReference type="InterPro" id="IPR051755">
    <property type="entry name" value="Ig-like_CS_Receptor"/>
</dbReference>
<keyword evidence="3" id="KW-0325">Glycoprotein</keyword>
<dbReference type="InterPro" id="IPR003598">
    <property type="entry name" value="Ig_sub2"/>
</dbReference>
<protein>
    <submittedName>
        <fullName evidence="8">Signal-regulatory protein beta-1-like</fullName>
    </submittedName>
</protein>
<evidence type="ECO:0000256" key="5">
    <source>
        <dbReference type="SAM" id="Phobius"/>
    </source>
</evidence>
<dbReference type="SMART" id="SM00406">
    <property type="entry name" value="IGv"/>
    <property type="match status" value="1"/>
</dbReference>
<feature type="domain" description="Ig-like" evidence="7">
    <location>
        <begin position="34"/>
        <end position="120"/>
    </location>
</feature>
<dbReference type="Proteomes" id="UP001623348">
    <property type="component" value="Unassembled WGS sequence"/>
</dbReference>
<keyword evidence="9" id="KW-1185">Reference proteome</keyword>
<evidence type="ECO:0000256" key="4">
    <source>
        <dbReference type="ARBA" id="ARBA00023319"/>
    </source>
</evidence>
<dbReference type="SMART" id="SM00408">
    <property type="entry name" value="IGc2"/>
    <property type="match status" value="1"/>
</dbReference>
<dbReference type="InterPro" id="IPR003599">
    <property type="entry name" value="Ig_sub"/>
</dbReference>
<dbReference type="FunFam" id="2.60.40.10:FF:000295">
    <property type="entry name" value="Tyrosine-protein phosphatase non-receptor type substrate 1"/>
    <property type="match status" value="1"/>
</dbReference>
<proteinExistence type="predicted"/>